<feature type="binding site" evidence="2">
    <location>
        <position position="110"/>
    </location>
    <ligand>
        <name>Mg(2+)</name>
        <dbReference type="ChEBI" id="CHEBI:18420"/>
    </ligand>
</feature>
<dbReference type="GO" id="GO:0003887">
    <property type="term" value="F:DNA-directed DNA polymerase activity"/>
    <property type="evidence" value="ECO:0007669"/>
    <property type="project" value="UniProtKB-EC"/>
</dbReference>
<comment type="similarity">
    <text evidence="1 2">Belongs to the DNA polymerase type-Y family.</text>
</comment>
<dbReference type="InterPro" id="IPR001126">
    <property type="entry name" value="UmuC"/>
</dbReference>
<keyword evidence="2" id="KW-0235">DNA replication</keyword>
<protein>
    <recommendedName>
        <fullName evidence="2">DNA polymerase IV</fullName>
        <shortName evidence="2">Pol IV</shortName>
        <ecNumber evidence="2">2.7.7.7</ecNumber>
    </recommendedName>
</protein>
<dbReference type="InterPro" id="IPR022880">
    <property type="entry name" value="DNApol_IV"/>
</dbReference>
<evidence type="ECO:0000259" key="3">
    <source>
        <dbReference type="PROSITE" id="PS50173"/>
    </source>
</evidence>
<keyword evidence="5" id="KW-1185">Reference proteome</keyword>
<keyword evidence="2" id="KW-0239">DNA-directed DNA polymerase</keyword>
<dbReference type="PANTHER" id="PTHR11076">
    <property type="entry name" value="DNA REPAIR POLYMERASE UMUC / TRANSFERASE FAMILY MEMBER"/>
    <property type="match status" value="1"/>
</dbReference>
<dbReference type="PROSITE" id="PS50173">
    <property type="entry name" value="UMUC"/>
    <property type="match status" value="1"/>
</dbReference>
<keyword evidence="2" id="KW-0227">DNA damage</keyword>
<feature type="binding site" evidence="2">
    <location>
        <position position="14"/>
    </location>
    <ligand>
        <name>Mg(2+)</name>
        <dbReference type="ChEBI" id="CHEBI:18420"/>
    </ligand>
</feature>
<dbReference type="CDD" id="cd03586">
    <property type="entry name" value="PolY_Pol_IV_kappa"/>
    <property type="match status" value="1"/>
</dbReference>
<name>A0ABS4RDH3_9BACI</name>
<dbReference type="Pfam" id="PF00817">
    <property type="entry name" value="IMS"/>
    <property type="match status" value="1"/>
</dbReference>
<comment type="function">
    <text evidence="2">Poorly processive, error-prone DNA polymerase involved in untargeted mutagenesis. Copies undamaged DNA at stalled replication forks, which arise in vivo from mismatched or misaligned primer ends. These misaligned primers can be extended by PolIV. Exhibits no 3'-5' exonuclease (proofreading) activity. May be involved in translesional synthesis, in conjunction with the beta clamp from PolIII.</text>
</comment>
<dbReference type="Proteomes" id="UP001519293">
    <property type="component" value="Unassembled WGS sequence"/>
</dbReference>
<dbReference type="Gene3D" id="3.30.1490.100">
    <property type="entry name" value="DNA polymerase, Y-family, little finger domain"/>
    <property type="match status" value="1"/>
</dbReference>
<proteinExistence type="inferred from homology"/>
<dbReference type="RefSeq" id="WP_066395714.1">
    <property type="nucleotide sequence ID" value="NZ_JAGIKZ010000005.1"/>
</dbReference>
<keyword evidence="2" id="KW-0234">DNA repair</keyword>
<dbReference type="Pfam" id="PF11799">
    <property type="entry name" value="IMS_C"/>
    <property type="match status" value="1"/>
</dbReference>
<dbReference type="InterPro" id="IPR050116">
    <property type="entry name" value="DNA_polymerase-Y"/>
</dbReference>
<dbReference type="EC" id="2.7.7.7" evidence="2"/>
<dbReference type="EMBL" id="JAGIKZ010000005">
    <property type="protein sequence ID" value="MBP2240773.1"/>
    <property type="molecule type" value="Genomic_DNA"/>
</dbReference>
<comment type="cofactor">
    <cofactor evidence="2">
        <name>Mg(2+)</name>
        <dbReference type="ChEBI" id="CHEBI:18420"/>
    </cofactor>
    <text evidence="2">Binds 2 magnesium ions per subunit.</text>
</comment>
<keyword evidence="2 4" id="KW-0548">Nucleotidyltransferase</keyword>
<keyword evidence="2" id="KW-0460">Magnesium</keyword>
<keyword evidence="2" id="KW-0515">Mutator protein</keyword>
<dbReference type="InterPro" id="IPR036775">
    <property type="entry name" value="DNA_pol_Y-fam_lit_finger_sf"/>
</dbReference>
<dbReference type="PANTHER" id="PTHR11076:SF35">
    <property type="entry name" value="DNA REPAIR PROTEIN HOMOLOG YOBH"/>
    <property type="match status" value="1"/>
</dbReference>
<sequence length="414" mass="47015">MNNDKKKRIVMLADCQSFYASVEKAAHPEYANRPLAVAGDPARRSGIILAACPLAKQYGVTTAESLGEALKKCPDLVLVRPHMQEYINVSLQITEIFQSYTDLVEPYSIDEQFLDITGSLKLFGNPIKIATSIQQKVMNETGIYIRIGMSENKVLSKMACDNFAKKNHSGIFTLHKEELQETLWRLPVQRMFMVGSRMRQHLKGMGIFTIGQLAQTPLSKLREKWGVNGEVLWLIANGQDFSPVKPAAHDVQKAIGHQMTLPFDFCTLDEIKVPLLELSELVCQRMRAKGYMGWVVSVDCQGADFNHPHGFHRQMKLFDPTNLTNEVYEAATTLFQRNWDGQPIRKIGITLSQLISDHEYQLTLFDNREQKLLLERTIDRMKEKYGNAVIMRASSLKRFGQARERAQKIGGHTK</sequence>
<gene>
    <name evidence="2" type="primary">dinB</name>
    <name evidence="4" type="ORF">J2Z40_001332</name>
</gene>
<accession>A0ABS4RDH3</accession>
<dbReference type="InterPro" id="IPR017961">
    <property type="entry name" value="DNA_pol_Y-fam_little_finger"/>
</dbReference>
<feature type="active site" evidence="2">
    <location>
        <position position="111"/>
    </location>
</feature>
<dbReference type="Gene3D" id="3.40.1170.60">
    <property type="match status" value="1"/>
</dbReference>
<comment type="subunit">
    <text evidence="2">Monomer.</text>
</comment>
<organism evidence="4 5">
    <name type="scientific">Cytobacillus eiseniae</name>
    <dbReference type="NCBI Taxonomy" id="762947"/>
    <lineage>
        <taxon>Bacteria</taxon>
        <taxon>Bacillati</taxon>
        <taxon>Bacillota</taxon>
        <taxon>Bacilli</taxon>
        <taxon>Bacillales</taxon>
        <taxon>Bacillaceae</taxon>
        <taxon>Cytobacillus</taxon>
    </lineage>
</organism>
<feature type="domain" description="UmuC" evidence="3">
    <location>
        <begin position="10"/>
        <end position="195"/>
    </location>
</feature>
<dbReference type="InterPro" id="IPR043502">
    <property type="entry name" value="DNA/RNA_pol_sf"/>
</dbReference>
<feature type="site" description="Substrate discrimination" evidence="2">
    <location>
        <position position="19"/>
    </location>
</feature>
<dbReference type="Gene3D" id="3.30.70.270">
    <property type="match status" value="1"/>
</dbReference>
<dbReference type="SUPFAM" id="SSF100879">
    <property type="entry name" value="Lesion bypass DNA polymerase (Y-family), little finger domain"/>
    <property type="match status" value="1"/>
</dbReference>
<comment type="subcellular location">
    <subcellularLocation>
        <location evidence="2">Cytoplasm</location>
    </subcellularLocation>
</comment>
<keyword evidence="2" id="KW-0238">DNA-binding</keyword>
<dbReference type="HAMAP" id="MF_01113">
    <property type="entry name" value="DNApol_IV"/>
    <property type="match status" value="1"/>
</dbReference>
<evidence type="ECO:0000256" key="1">
    <source>
        <dbReference type="ARBA" id="ARBA00010945"/>
    </source>
</evidence>
<comment type="catalytic activity">
    <reaction evidence="2">
        <text>DNA(n) + a 2'-deoxyribonucleoside 5'-triphosphate = DNA(n+1) + diphosphate</text>
        <dbReference type="Rhea" id="RHEA:22508"/>
        <dbReference type="Rhea" id="RHEA-COMP:17339"/>
        <dbReference type="Rhea" id="RHEA-COMP:17340"/>
        <dbReference type="ChEBI" id="CHEBI:33019"/>
        <dbReference type="ChEBI" id="CHEBI:61560"/>
        <dbReference type="ChEBI" id="CHEBI:173112"/>
        <dbReference type="EC" id="2.7.7.7"/>
    </reaction>
</comment>
<evidence type="ECO:0000256" key="2">
    <source>
        <dbReference type="HAMAP-Rule" id="MF_01113"/>
    </source>
</evidence>
<reference evidence="4 5" key="1">
    <citation type="submission" date="2021-03" db="EMBL/GenBank/DDBJ databases">
        <title>Genomic Encyclopedia of Type Strains, Phase IV (KMG-IV): sequencing the most valuable type-strain genomes for metagenomic binning, comparative biology and taxonomic classification.</title>
        <authorList>
            <person name="Goeker M."/>
        </authorList>
    </citation>
    <scope>NUCLEOTIDE SEQUENCE [LARGE SCALE GENOMIC DNA]</scope>
    <source>
        <strain evidence="4 5">DSM 26675</strain>
    </source>
</reference>
<keyword evidence="2 4" id="KW-0808">Transferase</keyword>
<evidence type="ECO:0000313" key="5">
    <source>
        <dbReference type="Proteomes" id="UP001519293"/>
    </source>
</evidence>
<dbReference type="InterPro" id="IPR043128">
    <property type="entry name" value="Rev_trsase/Diguanyl_cyclase"/>
</dbReference>
<dbReference type="SUPFAM" id="SSF56672">
    <property type="entry name" value="DNA/RNA polymerases"/>
    <property type="match status" value="1"/>
</dbReference>
<comment type="caution">
    <text evidence="4">The sequence shown here is derived from an EMBL/GenBank/DDBJ whole genome shotgun (WGS) entry which is preliminary data.</text>
</comment>
<dbReference type="Gene3D" id="1.10.150.20">
    <property type="entry name" value="5' to 3' exonuclease, C-terminal subdomain"/>
    <property type="match status" value="1"/>
</dbReference>
<evidence type="ECO:0000313" key="4">
    <source>
        <dbReference type="EMBL" id="MBP2240773.1"/>
    </source>
</evidence>
<dbReference type="NCBIfam" id="NF002848">
    <property type="entry name" value="PRK03103.1"/>
    <property type="match status" value="1"/>
</dbReference>
<keyword evidence="2" id="KW-0479">Metal-binding</keyword>
<keyword evidence="2" id="KW-0963">Cytoplasm</keyword>